<keyword evidence="2 4" id="KW-0238">DNA-binding</keyword>
<proteinExistence type="predicted"/>
<dbReference type="PROSITE" id="PS50977">
    <property type="entry name" value="HTH_TETR_2"/>
    <property type="match status" value="1"/>
</dbReference>
<evidence type="ECO:0000256" key="1">
    <source>
        <dbReference type="ARBA" id="ARBA00023015"/>
    </source>
</evidence>
<dbReference type="RefSeq" id="WP_086782663.1">
    <property type="nucleotide sequence ID" value="NZ_JAGIOO010000001.1"/>
</dbReference>
<dbReference type="PANTHER" id="PTHR47506:SF3">
    <property type="entry name" value="HTH-TYPE TRANSCRIPTIONAL REGULATOR LMRA"/>
    <property type="match status" value="1"/>
</dbReference>
<evidence type="ECO:0000256" key="2">
    <source>
        <dbReference type="ARBA" id="ARBA00023125"/>
    </source>
</evidence>
<sequence length="228" mass="25184">MAEQSMFKREQSSSTKQSLLLAAANTFDRKGFLGTNLTDVCASAGVTKGALYCHFPSKEALAVALIETQLRLWHEVRGHLAEQPLSPLQTLIDLSHEFGSRLRTDVRARVGVRLLFEADLFDREAGGQFHGWVTMVRELLILAVSAGQLRPEVHPREAAECLVAAFTGTQLLSRASSGHDDLEARFTELWRLWLPALVRAEELPGLRVGPPGQEDDEVFVPRQTAGIT</sequence>
<keyword evidence="3" id="KW-0804">Transcription</keyword>
<dbReference type="EMBL" id="JAGIOO010000001">
    <property type="protein sequence ID" value="MBP2475908.1"/>
    <property type="molecule type" value="Genomic_DNA"/>
</dbReference>
<dbReference type="PRINTS" id="PR00455">
    <property type="entry name" value="HTHTETR"/>
</dbReference>
<evidence type="ECO:0000259" key="5">
    <source>
        <dbReference type="PROSITE" id="PS50977"/>
    </source>
</evidence>
<organism evidence="6 7">
    <name type="scientific">Crossiella equi</name>
    <dbReference type="NCBI Taxonomy" id="130796"/>
    <lineage>
        <taxon>Bacteria</taxon>
        <taxon>Bacillati</taxon>
        <taxon>Actinomycetota</taxon>
        <taxon>Actinomycetes</taxon>
        <taxon>Pseudonocardiales</taxon>
        <taxon>Pseudonocardiaceae</taxon>
        <taxon>Crossiella</taxon>
    </lineage>
</organism>
<comment type="caution">
    <text evidence="6">The sequence shown here is derived from an EMBL/GenBank/DDBJ whole genome shotgun (WGS) entry which is preliminary data.</text>
</comment>
<evidence type="ECO:0000313" key="6">
    <source>
        <dbReference type="EMBL" id="MBP2475908.1"/>
    </source>
</evidence>
<evidence type="ECO:0000313" key="7">
    <source>
        <dbReference type="Proteomes" id="UP001519363"/>
    </source>
</evidence>
<dbReference type="Proteomes" id="UP001519363">
    <property type="component" value="Unassembled WGS sequence"/>
</dbReference>
<protein>
    <submittedName>
        <fullName evidence="6">AcrR family transcriptional regulator</fullName>
    </submittedName>
</protein>
<dbReference type="NCBIfam" id="NF041196">
    <property type="entry name" value="ScbR_bind_reg"/>
    <property type="match status" value="1"/>
</dbReference>
<accession>A0ABS5AH61</accession>
<dbReference type="Gene3D" id="1.10.357.10">
    <property type="entry name" value="Tetracycline Repressor, domain 2"/>
    <property type="match status" value="1"/>
</dbReference>
<keyword evidence="7" id="KW-1185">Reference proteome</keyword>
<evidence type="ECO:0000256" key="3">
    <source>
        <dbReference type="ARBA" id="ARBA00023163"/>
    </source>
</evidence>
<evidence type="ECO:0000256" key="4">
    <source>
        <dbReference type="PROSITE-ProRule" id="PRU00335"/>
    </source>
</evidence>
<keyword evidence="1" id="KW-0805">Transcription regulation</keyword>
<gene>
    <name evidence="6" type="ORF">JOF53_004780</name>
</gene>
<dbReference type="SUPFAM" id="SSF48498">
    <property type="entry name" value="Tetracyclin repressor-like, C-terminal domain"/>
    <property type="match status" value="1"/>
</dbReference>
<dbReference type="PANTHER" id="PTHR47506">
    <property type="entry name" value="TRANSCRIPTIONAL REGULATORY PROTEIN"/>
    <property type="match status" value="1"/>
</dbReference>
<dbReference type="InterPro" id="IPR036271">
    <property type="entry name" value="Tet_transcr_reg_TetR-rel_C_sf"/>
</dbReference>
<dbReference type="SUPFAM" id="SSF46689">
    <property type="entry name" value="Homeodomain-like"/>
    <property type="match status" value="1"/>
</dbReference>
<dbReference type="Pfam" id="PF00440">
    <property type="entry name" value="TetR_N"/>
    <property type="match status" value="1"/>
</dbReference>
<feature type="domain" description="HTH tetR-type" evidence="5">
    <location>
        <begin position="13"/>
        <end position="73"/>
    </location>
</feature>
<dbReference type="InterPro" id="IPR009057">
    <property type="entry name" value="Homeodomain-like_sf"/>
</dbReference>
<dbReference type="InterPro" id="IPR001647">
    <property type="entry name" value="HTH_TetR"/>
</dbReference>
<reference evidence="6 7" key="1">
    <citation type="submission" date="2021-03" db="EMBL/GenBank/DDBJ databases">
        <title>Sequencing the genomes of 1000 actinobacteria strains.</title>
        <authorList>
            <person name="Klenk H.-P."/>
        </authorList>
    </citation>
    <scope>NUCLEOTIDE SEQUENCE [LARGE SCALE GENOMIC DNA]</scope>
    <source>
        <strain evidence="6 7">DSM 44580</strain>
    </source>
</reference>
<feature type="DNA-binding region" description="H-T-H motif" evidence="4">
    <location>
        <begin position="36"/>
        <end position="55"/>
    </location>
</feature>
<name>A0ABS5AH61_9PSEU</name>
<dbReference type="InterPro" id="IPR047923">
    <property type="entry name" value="ArpA-like"/>
</dbReference>